<evidence type="ECO:0000313" key="1">
    <source>
        <dbReference type="EMBL" id="PVZ66789.1"/>
    </source>
</evidence>
<reference evidence="1 2" key="1">
    <citation type="submission" date="2018-04" db="EMBL/GenBank/DDBJ databases">
        <title>Thalassorhabdus spongiae gen. nov., sp. nov., isolated from a marine sponge in South-West Iceland.</title>
        <authorList>
            <person name="Knobloch S."/>
            <person name="Daussin A."/>
            <person name="Johannsson R."/>
            <person name="Marteinsson V.T."/>
        </authorList>
    </citation>
    <scope>NUCLEOTIDE SEQUENCE [LARGE SCALE GENOMIC DNA]</scope>
    <source>
        <strain evidence="1 2">Hp12</strain>
    </source>
</reference>
<comment type="caution">
    <text evidence="1">The sequence shown here is derived from an EMBL/GenBank/DDBJ whole genome shotgun (WGS) entry which is preliminary data.</text>
</comment>
<dbReference type="InterPro" id="IPR048061">
    <property type="entry name" value="GmtX-like"/>
</dbReference>
<dbReference type="Proteomes" id="UP000244906">
    <property type="component" value="Unassembled WGS sequence"/>
</dbReference>
<protein>
    <submittedName>
        <fullName evidence="1">Uncharacterized protein</fullName>
    </submittedName>
</protein>
<proteinExistence type="predicted"/>
<accession>A0A2V1GR53</accession>
<dbReference type="AlphaFoldDB" id="A0A2V1GR53"/>
<gene>
    <name evidence="1" type="ORF">DC094_16135</name>
</gene>
<sequence>MKEKNYSTELEVQSLYEGLLHQATRTDTRKTLNTIHDICKKLVANNSTPSVPIVAKLVGNQGIIISVRTIYNRRGGNNPYPRLIDAWARFSEFKSSKVSSNIDLSFQLVNDSDLVKISDPVLRHKIMIIFGQHKSLIKENNALREIQKMPLILPPGSEQERCQNEQKKPALEAYDTEVIVKFLKGNNAKGLCFDQYGALNSNKAIPRHQVLSEPGLKEAIEKLIPEKLLLTE</sequence>
<keyword evidence="2" id="KW-1185">Reference proteome</keyword>
<dbReference type="RefSeq" id="WP_116688152.1">
    <property type="nucleotide sequence ID" value="NZ_CAWNYD010000007.1"/>
</dbReference>
<name>A0A2V1GR53_9GAMM</name>
<dbReference type="EMBL" id="QDDL01000007">
    <property type="protein sequence ID" value="PVZ66789.1"/>
    <property type="molecule type" value="Genomic_DNA"/>
</dbReference>
<evidence type="ECO:0000313" key="2">
    <source>
        <dbReference type="Proteomes" id="UP000244906"/>
    </source>
</evidence>
<dbReference type="NCBIfam" id="NF040692">
    <property type="entry name" value="recomb_assoc"/>
    <property type="match status" value="1"/>
</dbReference>
<organism evidence="1 2">
    <name type="scientific">Pelagibaculum spongiae</name>
    <dbReference type="NCBI Taxonomy" id="2080658"/>
    <lineage>
        <taxon>Bacteria</taxon>
        <taxon>Pseudomonadati</taxon>
        <taxon>Pseudomonadota</taxon>
        <taxon>Gammaproteobacteria</taxon>
        <taxon>Oceanospirillales</taxon>
        <taxon>Pelagibaculum</taxon>
    </lineage>
</organism>
<dbReference type="OrthoDB" id="7063504at2"/>